<dbReference type="InterPro" id="IPR019587">
    <property type="entry name" value="Polyketide_cyclase/dehydratase"/>
</dbReference>
<evidence type="ECO:0000313" key="1">
    <source>
        <dbReference type="EMBL" id="RAK23970.1"/>
    </source>
</evidence>
<dbReference type="AlphaFoldDB" id="A0A327YSN7"/>
<evidence type="ECO:0000313" key="2">
    <source>
        <dbReference type="Proteomes" id="UP000249165"/>
    </source>
</evidence>
<dbReference type="InterPro" id="IPR023393">
    <property type="entry name" value="START-like_dom_sf"/>
</dbReference>
<dbReference type="OrthoDB" id="7860307at2"/>
<dbReference type="Pfam" id="PF10604">
    <property type="entry name" value="Polyketide_cyc2"/>
    <property type="match status" value="1"/>
</dbReference>
<comment type="caution">
    <text evidence="1">The sequence shown here is derived from an EMBL/GenBank/DDBJ whole genome shotgun (WGS) entry which is preliminary data.</text>
</comment>
<sequence length="156" mass="17446">MELSTREDIEAPLDQVFGLATSFERLERQAMRHGIEVTRVSPDGATPDQGLSWRASFYYRGKAREADIALTRFDPPNTMVYTATSGGLDAVTTIDFVPLSPMRTRVGLKVEVLPRTLSARLLVQSLKLARGNIEKRFSIKIAEYASEIETRLNRSA</sequence>
<gene>
    <name evidence="1" type="ORF">ATI53_100177</name>
</gene>
<dbReference type="RefSeq" id="WP_009504394.1">
    <property type="nucleotide sequence ID" value="NZ_LIQE01000003.1"/>
</dbReference>
<protein>
    <submittedName>
        <fullName evidence="1">Polyketide cyclase/dehydrase/lipid transport protein</fullName>
    </submittedName>
</protein>
<organism evidence="1 2">
    <name type="scientific">Salipiger aestuarii</name>
    <dbReference type="NCBI Taxonomy" id="568098"/>
    <lineage>
        <taxon>Bacteria</taxon>
        <taxon>Pseudomonadati</taxon>
        <taxon>Pseudomonadota</taxon>
        <taxon>Alphaproteobacteria</taxon>
        <taxon>Rhodobacterales</taxon>
        <taxon>Roseobacteraceae</taxon>
        <taxon>Salipiger</taxon>
    </lineage>
</organism>
<dbReference type="Gene3D" id="3.30.530.20">
    <property type="match status" value="1"/>
</dbReference>
<dbReference type="EMBL" id="QLMG01000001">
    <property type="protein sequence ID" value="RAK23970.1"/>
    <property type="molecule type" value="Genomic_DNA"/>
</dbReference>
<name>A0A327YSN7_9RHOB</name>
<proteinExistence type="predicted"/>
<keyword evidence="2" id="KW-1185">Reference proteome</keyword>
<accession>A0A327YSN7</accession>
<dbReference type="Proteomes" id="UP000249165">
    <property type="component" value="Unassembled WGS sequence"/>
</dbReference>
<reference evidence="1 2" key="1">
    <citation type="submission" date="2018-06" db="EMBL/GenBank/DDBJ databases">
        <title>Genomic Encyclopedia of Archaeal and Bacterial Type Strains, Phase II (KMG-II): from individual species to whole genera.</title>
        <authorList>
            <person name="Goeker M."/>
        </authorList>
    </citation>
    <scope>NUCLEOTIDE SEQUENCE [LARGE SCALE GENOMIC DNA]</scope>
    <source>
        <strain evidence="1 2">DSM 22011</strain>
    </source>
</reference>
<dbReference type="SUPFAM" id="SSF55961">
    <property type="entry name" value="Bet v1-like"/>
    <property type="match status" value="1"/>
</dbReference>